<evidence type="ECO:0000313" key="3">
    <source>
        <dbReference type="EMBL" id="PHT50582.1"/>
    </source>
</evidence>
<dbReference type="InterPro" id="IPR016169">
    <property type="entry name" value="FAD-bd_PCMH_sub2"/>
</dbReference>
<dbReference type="PROSITE" id="PS51387">
    <property type="entry name" value="FAD_PCMH"/>
    <property type="match status" value="1"/>
</dbReference>
<proteinExistence type="predicted"/>
<dbReference type="PANTHER" id="PTHR11908:SF133">
    <property type="entry name" value="ABSCISIC-ALDEHYDE OXIDASE-LIKE"/>
    <property type="match status" value="1"/>
</dbReference>
<feature type="domain" description="FAD-binding PCMH-type" evidence="2">
    <location>
        <begin position="46"/>
        <end position="273"/>
    </location>
</feature>
<comment type="caution">
    <text evidence="3">The sequence shown here is derived from an EMBL/GenBank/DDBJ whole genome shotgun (WGS) entry which is preliminary data.</text>
</comment>
<dbReference type="InterPro" id="IPR016208">
    <property type="entry name" value="Ald_Oxase/xanthine_DH-like"/>
</dbReference>
<dbReference type="AlphaFoldDB" id="A0A2G2WZB9"/>
<evidence type="ECO:0000259" key="2">
    <source>
        <dbReference type="PROSITE" id="PS51387"/>
    </source>
</evidence>
<evidence type="ECO:0000313" key="4">
    <source>
        <dbReference type="Proteomes" id="UP000224567"/>
    </source>
</evidence>
<accession>A0A2G2WZB9</accession>
<sequence>MHFLDMADPVWDVAILRDVMRKLQKEVHDLHWELAAVRVRMLREIRRLRRALLLPIEDCPVSIEELWGLLNSNAMVNGASYKLLVGNTGTGYYKETQKYDHYIDLKHVPELLIIKRDQAGIEVGATVTISKFILFLKEESKINFGSYGSWCPKTGLPHGEIASPFVRNSASVGGNFVMAQKNGFPSNIATLLLGLCATVSLMTSQGLEKLTWEELLSKPPLKECDTESSHLRRIKADVSHCKKGVLIGNIHLAFGAYGTKHATKAKKIKLGCFIVFEFLYPVTGVHSSISGGLLDGTNYISDEEVTESGNNGCVTPGRKQTLLSSAKQVVEFSTEYHPVGEPMKKVGAALHAAGTFQIRQRCGSIIRGSEQHSYIDIDN</sequence>
<dbReference type="SUPFAM" id="SSF56176">
    <property type="entry name" value="FAD-binding/transporter-associated domain-like"/>
    <property type="match status" value="1"/>
</dbReference>
<dbReference type="InterPro" id="IPR002346">
    <property type="entry name" value="Mopterin_DH_FAD-bd"/>
</dbReference>
<organism evidence="3 4">
    <name type="scientific">Capsicum baccatum</name>
    <name type="common">Peruvian pepper</name>
    <dbReference type="NCBI Taxonomy" id="33114"/>
    <lineage>
        <taxon>Eukaryota</taxon>
        <taxon>Viridiplantae</taxon>
        <taxon>Streptophyta</taxon>
        <taxon>Embryophyta</taxon>
        <taxon>Tracheophyta</taxon>
        <taxon>Spermatophyta</taxon>
        <taxon>Magnoliopsida</taxon>
        <taxon>eudicotyledons</taxon>
        <taxon>Gunneridae</taxon>
        <taxon>Pentapetalae</taxon>
        <taxon>asterids</taxon>
        <taxon>lamiids</taxon>
        <taxon>Solanales</taxon>
        <taxon>Solanaceae</taxon>
        <taxon>Solanoideae</taxon>
        <taxon>Capsiceae</taxon>
        <taxon>Capsicum</taxon>
    </lineage>
</organism>
<dbReference type="Pfam" id="PF00941">
    <property type="entry name" value="FAD_binding_5"/>
    <property type="match status" value="1"/>
</dbReference>
<dbReference type="InterPro" id="IPR016166">
    <property type="entry name" value="FAD-bd_PCMH"/>
</dbReference>
<dbReference type="EMBL" id="MLFT02000004">
    <property type="protein sequence ID" value="PHT50582.1"/>
    <property type="molecule type" value="Genomic_DNA"/>
</dbReference>
<name>A0A2G2WZB9_CAPBA</name>
<dbReference type="InterPro" id="IPR016167">
    <property type="entry name" value="FAD-bd_PCMH_sub1"/>
</dbReference>
<dbReference type="InterPro" id="IPR036318">
    <property type="entry name" value="FAD-bd_PCMH-like_sf"/>
</dbReference>
<dbReference type="Proteomes" id="UP000224567">
    <property type="component" value="Unassembled WGS sequence"/>
</dbReference>
<evidence type="ECO:0000256" key="1">
    <source>
        <dbReference type="ARBA" id="ARBA00001974"/>
    </source>
</evidence>
<keyword evidence="4" id="KW-1185">Reference proteome</keyword>
<reference evidence="3 4" key="1">
    <citation type="journal article" date="2017" name="Genome Biol.">
        <title>New reference genome sequences of hot pepper reveal the massive evolution of plant disease-resistance genes by retroduplication.</title>
        <authorList>
            <person name="Kim S."/>
            <person name="Park J."/>
            <person name="Yeom S.I."/>
            <person name="Kim Y.M."/>
            <person name="Seo E."/>
            <person name="Kim K.T."/>
            <person name="Kim M.S."/>
            <person name="Lee J.M."/>
            <person name="Cheong K."/>
            <person name="Shin H.S."/>
            <person name="Kim S.B."/>
            <person name="Han K."/>
            <person name="Lee J."/>
            <person name="Park M."/>
            <person name="Lee H.A."/>
            <person name="Lee H.Y."/>
            <person name="Lee Y."/>
            <person name="Oh S."/>
            <person name="Lee J.H."/>
            <person name="Choi E."/>
            <person name="Choi E."/>
            <person name="Lee S.E."/>
            <person name="Jeon J."/>
            <person name="Kim H."/>
            <person name="Choi G."/>
            <person name="Song H."/>
            <person name="Lee J."/>
            <person name="Lee S.C."/>
            <person name="Kwon J.K."/>
            <person name="Lee H.Y."/>
            <person name="Koo N."/>
            <person name="Hong Y."/>
            <person name="Kim R.W."/>
            <person name="Kang W.H."/>
            <person name="Huh J.H."/>
            <person name="Kang B.C."/>
            <person name="Yang T.J."/>
            <person name="Lee Y.H."/>
            <person name="Bennetzen J.L."/>
            <person name="Choi D."/>
        </authorList>
    </citation>
    <scope>NUCLEOTIDE SEQUENCE [LARGE SCALE GENOMIC DNA]</scope>
    <source>
        <strain evidence="4">cv. PBC81</strain>
    </source>
</reference>
<dbReference type="Gene3D" id="3.30.465.10">
    <property type="match status" value="1"/>
</dbReference>
<dbReference type="GO" id="GO:0071949">
    <property type="term" value="F:FAD binding"/>
    <property type="evidence" value="ECO:0007669"/>
    <property type="project" value="InterPro"/>
</dbReference>
<dbReference type="GO" id="GO:0005506">
    <property type="term" value="F:iron ion binding"/>
    <property type="evidence" value="ECO:0007669"/>
    <property type="project" value="InterPro"/>
</dbReference>
<comment type="cofactor">
    <cofactor evidence="1">
        <name>FAD</name>
        <dbReference type="ChEBI" id="CHEBI:57692"/>
    </cofactor>
</comment>
<dbReference type="GO" id="GO:0016491">
    <property type="term" value="F:oxidoreductase activity"/>
    <property type="evidence" value="ECO:0007669"/>
    <property type="project" value="InterPro"/>
</dbReference>
<dbReference type="STRING" id="33114.A0A2G2WZB9"/>
<reference evidence="4" key="2">
    <citation type="journal article" date="2017" name="J. Anim. Genet.">
        <title>Multiple reference genome sequences of hot pepper reveal the massive evolution of plant disease resistance genes by retroduplication.</title>
        <authorList>
            <person name="Kim S."/>
            <person name="Park J."/>
            <person name="Yeom S.-I."/>
            <person name="Kim Y.-M."/>
            <person name="Seo E."/>
            <person name="Kim K.-T."/>
            <person name="Kim M.-S."/>
            <person name="Lee J.M."/>
            <person name="Cheong K."/>
            <person name="Shin H.-S."/>
            <person name="Kim S.-B."/>
            <person name="Han K."/>
            <person name="Lee J."/>
            <person name="Park M."/>
            <person name="Lee H.-A."/>
            <person name="Lee H.-Y."/>
            <person name="Lee Y."/>
            <person name="Oh S."/>
            <person name="Lee J.H."/>
            <person name="Choi E."/>
            <person name="Choi E."/>
            <person name="Lee S.E."/>
            <person name="Jeon J."/>
            <person name="Kim H."/>
            <person name="Choi G."/>
            <person name="Song H."/>
            <person name="Lee J."/>
            <person name="Lee S.-C."/>
            <person name="Kwon J.-K."/>
            <person name="Lee H.-Y."/>
            <person name="Koo N."/>
            <person name="Hong Y."/>
            <person name="Kim R.W."/>
            <person name="Kang W.-H."/>
            <person name="Huh J.H."/>
            <person name="Kang B.-C."/>
            <person name="Yang T.-J."/>
            <person name="Lee Y.-H."/>
            <person name="Bennetzen J.L."/>
            <person name="Choi D."/>
        </authorList>
    </citation>
    <scope>NUCLEOTIDE SEQUENCE [LARGE SCALE GENOMIC DNA]</scope>
    <source>
        <strain evidence="4">cv. PBC81</strain>
    </source>
</reference>
<dbReference type="OrthoDB" id="8300278at2759"/>
<dbReference type="Gene3D" id="3.30.43.10">
    <property type="entry name" value="Uridine Diphospho-n-acetylenolpyruvylglucosamine Reductase, domain 2"/>
    <property type="match status" value="1"/>
</dbReference>
<dbReference type="PANTHER" id="PTHR11908">
    <property type="entry name" value="XANTHINE DEHYDROGENASE"/>
    <property type="match status" value="1"/>
</dbReference>
<protein>
    <recommendedName>
        <fullName evidence="2">FAD-binding PCMH-type domain-containing protein</fullName>
    </recommendedName>
</protein>
<gene>
    <name evidence="3" type="ORF">CQW23_10329</name>
</gene>